<proteinExistence type="predicted"/>
<feature type="transmembrane region" description="Helical" evidence="2">
    <location>
        <begin position="547"/>
        <end position="565"/>
    </location>
</feature>
<organism evidence="3 4">
    <name type="scientific">Collybiopsis confluens</name>
    <dbReference type="NCBI Taxonomy" id="2823264"/>
    <lineage>
        <taxon>Eukaryota</taxon>
        <taxon>Fungi</taxon>
        <taxon>Dikarya</taxon>
        <taxon>Basidiomycota</taxon>
        <taxon>Agaricomycotina</taxon>
        <taxon>Agaricomycetes</taxon>
        <taxon>Agaricomycetidae</taxon>
        <taxon>Agaricales</taxon>
        <taxon>Marasmiineae</taxon>
        <taxon>Omphalotaceae</taxon>
        <taxon>Collybiopsis</taxon>
    </lineage>
</organism>
<dbReference type="OrthoDB" id="3158487at2759"/>
<protein>
    <submittedName>
        <fullName evidence="3">Uncharacterized protein</fullName>
    </submittedName>
</protein>
<sequence>MDEPPLVSRRRPTSPYEPISKGYASIKRVSSEDTIEMHSIQNFTSNSRSADRGVSPHPQLGAADIRQGYLMILSFFFLAVLVACMNHIAFSQFDGKETGSHTTQFWVTVFKNMFPAAVAVILLTGLKHSLSQVALYRIRVSSHSLRLVNIITSPPSLLNTISILFQSSMRTSLLWFGLLTAITQAIALTSLFVPGTLTVAQTPSRTESLRVPTVDFNFVNPMVSSFVSAEDDIPQTLGFAEPSQRWRQLILQAASSGKATWDPPVGCGSGCTYTFSYVAPALNCSELSKGDIWPSGTNASDSRLPFPLNSTDPNETLNEYFFYNSDFSFISPSSEDLDYSLSVVDVIYMDSFNTTFDTALLLANDFPDPEQWSPRGAHCTYQNATYESTTTFSNNTQISSTRVKDWNGLLPIGHSADGPYAGTSTTNQILAFRSIAQSFSEILSGNAFYQANISGIVTDSTQALSTPLFNLTGDLQNITENRDTFMWNVFYFSLSPNLGENLSAGLQDLLGNVTLAFVNEGMATTLADVSVTPTTTQYQYIAWRLGLIYGMVFLGSLVVVAYGLYCLRANGTMAIFDLEHIVEMTAMSTGLHDSAVQSQLGSTLVKGVFYTGSDGALRRVALDVETAQARTRERTRGRIPEN</sequence>
<feature type="transmembrane region" description="Helical" evidence="2">
    <location>
        <begin position="69"/>
        <end position="93"/>
    </location>
</feature>
<comment type="caution">
    <text evidence="3">The sequence shown here is derived from an EMBL/GenBank/DDBJ whole genome shotgun (WGS) entry which is preliminary data.</text>
</comment>
<feature type="transmembrane region" description="Helical" evidence="2">
    <location>
        <begin position="173"/>
        <end position="200"/>
    </location>
</feature>
<keyword evidence="2" id="KW-0812">Transmembrane</keyword>
<keyword evidence="4" id="KW-1185">Reference proteome</keyword>
<evidence type="ECO:0000256" key="2">
    <source>
        <dbReference type="SAM" id="Phobius"/>
    </source>
</evidence>
<evidence type="ECO:0000256" key="1">
    <source>
        <dbReference type="SAM" id="MobiDB-lite"/>
    </source>
</evidence>
<name>A0A8H5CGA6_9AGAR</name>
<evidence type="ECO:0000313" key="4">
    <source>
        <dbReference type="Proteomes" id="UP000518752"/>
    </source>
</evidence>
<evidence type="ECO:0000313" key="3">
    <source>
        <dbReference type="EMBL" id="KAF5340546.1"/>
    </source>
</evidence>
<dbReference type="AlphaFoldDB" id="A0A8H5CGA6"/>
<feature type="region of interest" description="Disordered" evidence="1">
    <location>
        <begin position="1"/>
        <end position="20"/>
    </location>
</feature>
<keyword evidence="2" id="KW-1133">Transmembrane helix</keyword>
<keyword evidence="2" id="KW-0472">Membrane</keyword>
<reference evidence="3 4" key="1">
    <citation type="journal article" date="2020" name="ISME J.">
        <title>Uncovering the hidden diversity of litter-decomposition mechanisms in mushroom-forming fungi.</title>
        <authorList>
            <person name="Floudas D."/>
            <person name="Bentzer J."/>
            <person name="Ahren D."/>
            <person name="Johansson T."/>
            <person name="Persson P."/>
            <person name="Tunlid A."/>
        </authorList>
    </citation>
    <scope>NUCLEOTIDE SEQUENCE [LARGE SCALE GENOMIC DNA]</scope>
    <source>
        <strain evidence="3 4">CBS 406.79</strain>
    </source>
</reference>
<feature type="transmembrane region" description="Helical" evidence="2">
    <location>
        <begin position="105"/>
        <end position="126"/>
    </location>
</feature>
<feature type="transmembrane region" description="Helical" evidence="2">
    <location>
        <begin position="147"/>
        <end position="167"/>
    </location>
</feature>
<gene>
    <name evidence="3" type="ORF">D9757_014850</name>
</gene>
<dbReference type="EMBL" id="JAACJN010000527">
    <property type="protein sequence ID" value="KAF5340546.1"/>
    <property type="molecule type" value="Genomic_DNA"/>
</dbReference>
<dbReference type="Proteomes" id="UP000518752">
    <property type="component" value="Unassembled WGS sequence"/>
</dbReference>
<accession>A0A8H5CGA6</accession>